<dbReference type="OrthoDB" id="1879366at2759"/>
<protein>
    <recommendedName>
        <fullName evidence="5">Enoyl reductase (ER) domain-containing protein</fullName>
    </recommendedName>
</protein>
<keyword evidence="3" id="KW-0862">Zinc</keyword>
<name>A0A9P3H1H7_9FUNG</name>
<dbReference type="EMBL" id="BQFW01000001">
    <property type="protein sequence ID" value="GJJ68386.1"/>
    <property type="molecule type" value="Genomic_DNA"/>
</dbReference>
<evidence type="ECO:0000256" key="2">
    <source>
        <dbReference type="ARBA" id="ARBA00022723"/>
    </source>
</evidence>
<proteinExistence type="predicted"/>
<dbReference type="InterPro" id="IPR047109">
    <property type="entry name" value="CAD-like"/>
</dbReference>
<dbReference type="InterPro" id="IPR013149">
    <property type="entry name" value="ADH-like_C"/>
</dbReference>
<evidence type="ECO:0000259" key="5">
    <source>
        <dbReference type="SMART" id="SM00829"/>
    </source>
</evidence>
<dbReference type="Pfam" id="PF00107">
    <property type="entry name" value="ADH_zinc_N"/>
    <property type="match status" value="1"/>
</dbReference>
<feature type="domain" description="Enoyl reductase (ER)" evidence="5">
    <location>
        <begin position="21"/>
        <end position="352"/>
    </location>
</feature>
<dbReference type="InterPro" id="IPR013154">
    <property type="entry name" value="ADH-like_N"/>
</dbReference>
<dbReference type="CDD" id="cd05283">
    <property type="entry name" value="CAD1"/>
    <property type="match status" value="1"/>
</dbReference>
<dbReference type="Proteomes" id="UP000827284">
    <property type="component" value="Unassembled WGS sequence"/>
</dbReference>
<dbReference type="Pfam" id="PF08240">
    <property type="entry name" value="ADH_N"/>
    <property type="match status" value="1"/>
</dbReference>
<evidence type="ECO:0000256" key="4">
    <source>
        <dbReference type="ARBA" id="ARBA00023002"/>
    </source>
</evidence>
<reference evidence="6" key="2">
    <citation type="journal article" date="2022" name="Microbiol. Resour. Announc.">
        <title>Whole-Genome Sequence of Entomortierella parvispora E1425, a Mucoromycotan Fungus Associated with Burkholderiaceae-Related Endosymbiotic Bacteria.</title>
        <authorList>
            <person name="Herlambang A."/>
            <person name="Guo Y."/>
            <person name="Takashima Y."/>
            <person name="Narisawa K."/>
            <person name="Ohta H."/>
            <person name="Nishizawa T."/>
        </authorList>
    </citation>
    <scope>NUCLEOTIDE SEQUENCE</scope>
    <source>
        <strain evidence="6">E1425</strain>
    </source>
</reference>
<evidence type="ECO:0000256" key="1">
    <source>
        <dbReference type="ARBA" id="ARBA00001947"/>
    </source>
</evidence>
<dbReference type="AlphaFoldDB" id="A0A9P3H1H7"/>
<dbReference type="Gene3D" id="3.90.180.10">
    <property type="entry name" value="Medium-chain alcohol dehydrogenases, catalytic domain"/>
    <property type="match status" value="1"/>
</dbReference>
<comment type="caution">
    <text evidence="6">The sequence shown here is derived from an EMBL/GenBank/DDBJ whole genome shotgun (WGS) entry which is preliminary data.</text>
</comment>
<dbReference type="SUPFAM" id="SSF51735">
    <property type="entry name" value="NAD(P)-binding Rossmann-fold domains"/>
    <property type="match status" value="1"/>
</dbReference>
<reference evidence="6" key="1">
    <citation type="submission" date="2021-11" db="EMBL/GenBank/DDBJ databases">
        <authorList>
            <person name="Herlambang A."/>
            <person name="Guo Y."/>
            <person name="Takashima Y."/>
            <person name="Nishizawa T."/>
        </authorList>
    </citation>
    <scope>NUCLEOTIDE SEQUENCE</scope>
    <source>
        <strain evidence="6">E1425</strain>
    </source>
</reference>
<dbReference type="FunFam" id="3.40.50.720:FF:000022">
    <property type="entry name" value="Cinnamyl alcohol dehydrogenase"/>
    <property type="match status" value="1"/>
</dbReference>
<dbReference type="InterPro" id="IPR011032">
    <property type="entry name" value="GroES-like_sf"/>
</dbReference>
<evidence type="ECO:0000313" key="7">
    <source>
        <dbReference type="Proteomes" id="UP000827284"/>
    </source>
</evidence>
<comment type="cofactor">
    <cofactor evidence="1">
        <name>Zn(2+)</name>
        <dbReference type="ChEBI" id="CHEBI:29105"/>
    </cofactor>
</comment>
<keyword evidence="4" id="KW-0560">Oxidoreductase</keyword>
<evidence type="ECO:0000256" key="3">
    <source>
        <dbReference type="ARBA" id="ARBA00022833"/>
    </source>
</evidence>
<dbReference type="PANTHER" id="PTHR42683">
    <property type="entry name" value="ALDEHYDE REDUCTASE"/>
    <property type="match status" value="1"/>
</dbReference>
<gene>
    <name evidence="6" type="ORF">EMPS_00732</name>
</gene>
<dbReference type="InterPro" id="IPR036291">
    <property type="entry name" value="NAD(P)-bd_dom_sf"/>
</dbReference>
<dbReference type="InterPro" id="IPR020843">
    <property type="entry name" value="ER"/>
</dbReference>
<evidence type="ECO:0000313" key="6">
    <source>
        <dbReference type="EMBL" id="GJJ68386.1"/>
    </source>
</evidence>
<accession>A0A9P3H1H7</accession>
<dbReference type="SUPFAM" id="SSF50129">
    <property type="entry name" value="GroES-like"/>
    <property type="match status" value="1"/>
</dbReference>
<dbReference type="GO" id="GO:0046872">
    <property type="term" value="F:metal ion binding"/>
    <property type="evidence" value="ECO:0007669"/>
    <property type="project" value="UniProtKB-KW"/>
</dbReference>
<dbReference type="GO" id="GO:0016616">
    <property type="term" value="F:oxidoreductase activity, acting on the CH-OH group of donors, NAD or NADP as acceptor"/>
    <property type="evidence" value="ECO:0007669"/>
    <property type="project" value="InterPro"/>
</dbReference>
<dbReference type="SMART" id="SM00829">
    <property type="entry name" value="PKS_ER"/>
    <property type="match status" value="1"/>
</dbReference>
<sequence>MSDFKPCEDQSATFTGWASTGTPHLKKWSYHPRPLGPKDVEIEISHCGICGSDIHTITGGWGALPEPEIVGHEIVGKIVAAGAEFQNRIGEHVGVGGLADACGDCKDCKAGNEQLCSKKSFIFNDKFKDGRGGKTYGGFADRVRVRGDFAHKIPENMSLAEAAPLLCAGITTFAPLIQHQAGPGKSVGIIGIGGLGHLGIQWAAAMKCDEVVAISSSNSKREESKKLGATKFVNSKNPEDMKAAAQSMDIILCTSFAKDADWDALLNLVANNGKMVILAMPEAPLSIGAGAFIHRQVSMVGSLIGGKKMSRDMLDFAAKHNVRPWIETMPMSDCNAAVKHVMEGRPRYRVVMETGAAVRAQTSN</sequence>
<keyword evidence="7" id="KW-1185">Reference proteome</keyword>
<organism evidence="6 7">
    <name type="scientific">Entomortierella parvispora</name>
    <dbReference type="NCBI Taxonomy" id="205924"/>
    <lineage>
        <taxon>Eukaryota</taxon>
        <taxon>Fungi</taxon>
        <taxon>Fungi incertae sedis</taxon>
        <taxon>Mucoromycota</taxon>
        <taxon>Mortierellomycotina</taxon>
        <taxon>Mortierellomycetes</taxon>
        <taxon>Mortierellales</taxon>
        <taxon>Mortierellaceae</taxon>
        <taxon>Entomortierella</taxon>
    </lineage>
</organism>
<keyword evidence="2" id="KW-0479">Metal-binding</keyword>
<dbReference type="Gene3D" id="3.40.50.720">
    <property type="entry name" value="NAD(P)-binding Rossmann-like Domain"/>
    <property type="match status" value="1"/>
</dbReference>